<evidence type="ECO:0000313" key="2">
    <source>
        <dbReference type="EMBL" id="SUB75656.1"/>
    </source>
</evidence>
<proteinExistence type="predicted"/>
<dbReference type="Pfam" id="PF13566">
    <property type="entry name" value="DUF4130"/>
    <property type="match status" value="1"/>
</dbReference>
<dbReference type="EMBL" id="UGTH01000001">
    <property type="protein sequence ID" value="SUB75656.1"/>
    <property type="molecule type" value="Genomic_DNA"/>
</dbReference>
<sequence length="246" mass="28924">MIMKYIYDGSFEGLLTAVFEAYSIIENVNFSTETEQVNFFEDIHVSTDLKKYNRVKNSIIKNISKSFFNDLVVVYHSDNLQKADVIAKCIKGVYKYGLSYLNSAKEEAVMYRGILKNFGSENHDYKGLLRFREIQDGFLFAEFTPHNDILKFITPHFLKRMPNEKFVIYDVSRKTAAFCMHGNCEFMEVEYIEAVDSAREMFFKSAWKKFYSAVGIDERKNKKLMVSNMPKKYWKYLPEKDIEKSD</sequence>
<dbReference type="NCBIfam" id="TIGR03915">
    <property type="entry name" value="SAM_7_link_chp"/>
    <property type="match status" value="1"/>
</dbReference>
<dbReference type="InterPro" id="IPR025404">
    <property type="entry name" value="DUF4130"/>
</dbReference>
<evidence type="ECO:0000313" key="3">
    <source>
        <dbReference type="Proteomes" id="UP000254777"/>
    </source>
</evidence>
<protein>
    <submittedName>
        <fullName evidence="2">Probable DNA metabolism protein</fullName>
    </submittedName>
</protein>
<dbReference type="Proteomes" id="UP000254777">
    <property type="component" value="Unassembled WGS sequence"/>
</dbReference>
<name>A0A379DCD6_9FIRM</name>
<dbReference type="AlphaFoldDB" id="A0A379DCD6"/>
<accession>A0A379DCD6</accession>
<evidence type="ECO:0000259" key="1">
    <source>
        <dbReference type="Pfam" id="PF13566"/>
    </source>
</evidence>
<reference evidence="2 3" key="1">
    <citation type="submission" date="2018-06" db="EMBL/GenBank/DDBJ databases">
        <authorList>
            <consortium name="Pathogen Informatics"/>
            <person name="Doyle S."/>
        </authorList>
    </citation>
    <scope>NUCLEOTIDE SEQUENCE [LARGE SCALE GENOMIC DNA]</scope>
    <source>
        <strain evidence="2 3">NCTC11088</strain>
    </source>
</reference>
<feature type="domain" description="DUF4130" evidence="1">
    <location>
        <begin position="82"/>
        <end position="239"/>
    </location>
</feature>
<organism evidence="2 3">
    <name type="scientific">Peptoniphilus indolicus</name>
    <dbReference type="NCBI Taxonomy" id="33030"/>
    <lineage>
        <taxon>Bacteria</taxon>
        <taxon>Bacillati</taxon>
        <taxon>Bacillota</taxon>
        <taxon>Tissierellia</taxon>
        <taxon>Tissierellales</taxon>
        <taxon>Peptoniphilaceae</taxon>
        <taxon>Peptoniphilus</taxon>
    </lineage>
</organism>
<gene>
    <name evidence="2" type="ORF">NCTC11088_01454</name>
</gene>
<dbReference type="InterPro" id="IPR023875">
    <property type="entry name" value="DNA_repair_put"/>
</dbReference>